<evidence type="ECO:0000313" key="14">
    <source>
        <dbReference type="Proteomes" id="UP001174936"/>
    </source>
</evidence>
<evidence type="ECO:0000256" key="8">
    <source>
        <dbReference type="ARBA" id="ARBA00023288"/>
    </source>
</evidence>
<sequence>MVSSRSLVLLAAAATLVAGQDISSLEPCGQTCYNDTSALFNTFGCTSAADVFCLCQSSAWKNGIEACSKESCTADPNYFGVVMAAANALCASDCRASCPHAPGHIRSSGAIDTSSAADDFSAAPRSHIHLQLQLLDERCRVGCKADIHHHSTKTASATHSSTTSAAPAATTTAAAAAGPAEGSLSTATKIGIGVGAVAAAAALIGVAVCALLRRRQNKRNSAATKNWKISEPMPVSGRAYGHDYSNSYETGLSELEMKSRRYEDMLPRQVPRQMV</sequence>
<dbReference type="InterPro" id="IPR008427">
    <property type="entry name" value="Extracellular_membr_CFEM_dom"/>
</dbReference>
<keyword evidence="9" id="KW-0479">Metal-binding</keyword>
<feature type="binding site" description="axial binding residue" evidence="9">
    <location>
        <position position="50"/>
    </location>
    <ligand>
        <name>heme</name>
        <dbReference type="ChEBI" id="CHEBI:30413"/>
    </ligand>
    <ligandPart>
        <name>Fe</name>
        <dbReference type="ChEBI" id="CHEBI:18248"/>
    </ligandPart>
</feature>
<evidence type="ECO:0000256" key="3">
    <source>
        <dbReference type="ARBA" id="ARBA00010031"/>
    </source>
</evidence>
<comment type="caution">
    <text evidence="9">Lacks conserved residue(s) required for the propagation of feature annotation.</text>
</comment>
<evidence type="ECO:0000259" key="12">
    <source>
        <dbReference type="PROSITE" id="PS52012"/>
    </source>
</evidence>
<name>A0AA40CP85_9PEZI</name>
<evidence type="ECO:0000256" key="7">
    <source>
        <dbReference type="ARBA" id="ARBA00023157"/>
    </source>
</evidence>
<feature type="domain" description="CFEM" evidence="12">
    <location>
        <begin position="1"/>
        <end position="118"/>
    </location>
</feature>
<comment type="similarity">
    <text evidence="3">Belongs to the RBT5 family.</text>
</comment>
<keyword evidence="6 11" id="KW-0732">Signal</keyword>
<keyword evidence="5" id="KW-0325">Glycoprotein</keyword>
<evidence type="ECO:0000256" key="5">
    <source>
        <dbReference type="ARBA" id="ARBA00022622"/>
    </source>
</evidence>
<evidence type="ECO:0000256" key="11">
    <source>
        <dbReference type="SAM" id="SignalP"/>
    </source>
</evidence>
<dbReference type="EMBL" id="JAULSV010000005">
    <property type="protein sequence ID" value="KAK0644284.1"/>
    <property type="molecule type" value="Genomic_DNA"/>
</dbReference>
<keyword evidence="9" id="KW-0349">Heme</keyword>
<comment type="caution">
    <text evidence="13">The sequence shown here is derived from an EMBL/GenBank/DDBJ whole genome shotgun (WGS) entry which is preliminary data.</text>
</comment>
<keyword evidence="9" id="KW-0408">Iron</keyword>
<organism evidence="13 14">
    <name type="scientific">Cercophora newfieldiana</name>
    <dbReference type="NCBI Taxonomy" id="92897"/>
    <lineage>
        <taxon>Eukaryota</taxon>
        <taxon>Fungi</taxon>
        <taxon>Dikarya</taxon>
        <taxon>Ascomycota</taxon>
        <taxon>Pezizomycotina</taxon>
        <taxon>Sordariomycetes</taxon>
        <taxon>Sordariomycetidae</taxon>
        <taxon>Sordariales</taxon>
        <taxon>Lasiosphaeriaceae</taxon>
        <taxon>Cercophora</taxon>
    </lineage>
</organism>
<keyword evidence="10" id="KW-1133">Transmembrane helix</keyword>
<evidence type="ECO:0000256" key="9">
    <source>
        <dbReference type="PROSITE-ProRule" id="PRU01356"/>
    </source>
</evidence>
<dbReference type="GO" id="GO:0005576">
    <property type="term" value="C:extracellular region"/>
    <property type="evidence" value="ECO:0007669"/>
    <property type="project" value="UniProtKB-SubCell"/>
</dbReference>
<evidence type="ECO:0000256" key="2">
    <source>
        <dbReference type="ARBA" id="ARBA00004613"/>
    </source>
</evidence>
<keyword evidence="7" id="KW-1015">Disulfide bond</keyword>
<dbReference type="Pfam" id="PF05730">
    <property type="entry name" value="CFEM"/>
    <property type="match status" value="1"/>
</dbReference>
<evidence type="ECO:0000256" key="10">
    <source>
        <dbReference type="SAM" id="Phobius"/>
    </source>
</evidence>
<proteinExistence type="inferred from homology"/>
<evidence type="ECO:0000256" key="6">
    <source>
        <dbReference type="ARBA" id="ARBA00022729"/>
    </source>
</evidence>
<feature type="transmembrane region" description="Helical" evidence="10">
    <location>
        <begin position="190"/>
        <end position="212"/>
    </location>
</feature>
<comment type="subcellular location">
    <subcellularLocation>
        <location evidence="1">Membrane</location>
        <topology evidence="1">Lipid-anchor</topology>
        <topology evidence="1">GPI-anchor</topology>
    </subcellularLocation>
    <subcellularLocation>
        <location evidence="2">Secreted</location>
    </subcellularLocation>
</comment>
<keyword evidence="10" id="KW-0812">Transmembrane</keyword>
<accession>A0AA40CP85</accession>
<keyword evidence="8" id="KW-0449">Lipoprotein</keyword>
<evidence type="ECO:0000313" key="13">
    <source>
        <dbReference type="EMBL" id="KAK0644284.1"/>
    </source>
</evidence>
<keyword evidence="5" id="KW-0336">GPI-anchor</keyword>
<evidence type="ECO:0000256" key="4">
    <source>
        <dbReference type="ARBA" id="ARBA00022525"/>
    </source>
</evidence>
<dbReference type="GO" id="GO:0098552">
    <property type="term" value="C:side of membrane"/>
    <property type="evidence" value="ECO:0007669"/>
    <property type="project" value="UniProtKB-KW"/>
</dbReference>
<keyword evidence="14" id="KW-1185">Reference proteome</keyword>
<dbReference type="Proteomes" id="UP001174936">
    <property type="component" value="Unassembled WGS sequence"/>
</dbReference>
<gene>
    <name evidence="13" type="ORF">B0T16DRAFT_460357</name>
</gene>
<dbReference type="GO" id="GO:0046872">
    <property type="term" value="F:metal ion binding"/>
    <property type="evidence" value="ECO:0007669"/>
    <property type="project" value="UniProtKB-UniRule"/>
</dbReference>
<dbReference type="AlphaFoldDB" id="A0AA40CP85"/>
<reference evidence="13" key="1">
    <citation type="submission" date="2023-06" db="EMBL/GenBank/DDBJ databases">
        <title>Genome-scale phylogeny and comparative genomics of the fungal order Sordariales.</title>
        <authorList>
            <consortium name="Lawrence Berkeley National Laboratory"/>
            <person name="Hensen N."/>
            <person name="Bonometti L."/>
            <person name="Westerberg I."/>
            <person name="Brannstrom I.O."/>
            <person name="Guillou S."/>
            <person name="Cros-Aarteil S."/>
            <person name="Calhoun S."/>
            <person name="Haridas S."/>
            <person name="Kuo A."/>
            <person name="Mondo S."/>
            <person name="Pangilinan J."/>
            <person name="Riley R."/>
            <person name="Labutti K."/>
            <person name="Andreopoulos B."/>
            <person name="Lipzen A."/>
            <person name="Chen C."/>
            <person name="Yanf M."/>
            <person name="Daum C."/>
            <person name="Ng V."/>
            <person name="Clum A."/>
            <person name="Steindorff A."/>
            <person name="Ohm R."/>
            <person name="Martin F."/>
            <person name="Silar P."/>
            <person name="Natvig D."/>
            <person name="Lalanne C."/>
            <person name="Gautier V."/>
            <person name="Ament-Velasquez S.L."/>
            <person name="Kruys A."/>
            <person name="Hutchinson M.I."/>
            <person name="Powell A.J."/>
            <person name="Barry K."/>
            <person name="Miller A.N."/>
            <person name="Grigoriev I.V."/>
            <person name="Debuchy R."/>
            <person name="Gladieux P."/>
            <person name="Thoren M.H."/>
            <person name="Johannesson H."/>
        </authorList>
    </citation>
    <scope>NUCLEOTIDE SEQUENCE</scope>
    <source>
        <strain evidence="13">SMH2532-1</strain>
    </source>
</reference>
<feature type="chain" id="PRO_5041309554" description="CFEM domain-containing protein" evidence="11">
    <location>
        <begin position="20"/>
        <end position="275"/>
    </location>
</feature>
<keyword evidence="10" id="KW-0472">Membrane</keyword>
<feature type="signal peptide" evidence="11">
    <location>
        <begin position="1"/>
        <end position="19"/>
    </location>
</feature>
<protein>
    <recommendedName>
        <fullName evidence="12">CFEM domain-containing protein</fullName>
    </recommendedName>
</protein>
<evidence type="ECO:0000256" key="1">
    <source>
        <dbReference type="ARBA" id="ARBA00004589"/>
    </source>
</evidence>
<dbReference type="PROSITE" id="PS52012">
    <property type="entry name" value="CFEM"/>
    <property type="match status" value="1"/>
</dbReference>
<keyword evidence="4" id="KW-0964">Secreted</keyword>